<comment type="subcellular location">
    <subcellularLocation>
        <location evidence="1">Membrane</location>
        <topology evidence="1">Multi-pass membrane protein</topology>
    </subcellularLocation>
</comment>
<reference evidence="10" key="1">
    <citation type="submission" date="2023-04" db="EMBL/GenBank/DDBJ databases">
        <title>Phytophthora lilii NBRC 32176.</title>
        <authorList>
            <person name="Ichikawa N."/>
            <person name="Sato H."/>
            <person name="Tonouchi N."/>
        </authorList>
    </citation>
    <scope>NUCLEOTIDE SEQUENCE</scope>
    <source>
        <strain evidence="10">NBRC 32176</strain>
    </source>
</reference>
<evidence type="ECO:0000256" key="2">
    <source>
        <dbReference type="ARBA" id="ARBA00006375"/>
    </source>
</evidence>
<name>A0A9W6WRF5_9STRA</name>
<keyword evidence="5" id="KW-0677">Repeat</keyword>
<dbReference type="EMBL" id="BSXW01000174">
    <property type="protein sequence ID" value="GMF13862.1"/>
    <property type="molecule type" value="Genomic_DNA"/>
</dbReference>
<evidence type="ECO:0000256" key="4">
    <source>
        <dbReference type="ARBA" id="ARBA00022692"/>
    </source>
</evidence>
<dbReference type="GO" id="GO:0016020">
    <property type="term" value="C:membrane"/>
    <property type="evidence" value="ECO:0007669"/>
    <property type="project" value="UniProtKB-SubCell"/>
</dbReference>
<keyword evidence="11" id="KW-1185">Reference proteome</keyword>
<gene>
    <name evidence="10" type="ORF">Plil01_000429200</name>
</gene>
<evidence type="ECO:0000256" key="1">
    <source>
        <dbReference type="ARBA" id="ARBA00004141"/>
    </source>
</evidence>
<dbReference type="PROSITE" id="PS50920">
    <property type="entry name" value="SOLCAR"/>
    <property type="match status" value="1"/>
</dbReference>
<keyword evidence="7 8" id="KW-0472">Membrane</keyword>
<dbReference type="InterPro" id="IPR050391">
    <property type="entry name" value="Mito_Metabolite_Transporter"/>
</dbReference>
<evidence type="ECO:0000256" key="3">
    <source>
        <dbReference type="ARBA" id="ARBA00022448"/>
    </source>
</evidence>
<dbReference type="PANTHER" id="PTHR45618">
    <property type="entry name" value="MITOCHONDRIAL DICARBOXYLATE CARRIER-RELATED"/>
    <property type="match status" value="1"/>
</dbReference>
<dbReference type="InterPro" id="IPR018108">
    <property type="entry name" value="MCP_transmembrane"/>
</dbReference>
<comment type="caution">
    <text evidence="10">The sequence shown here is derived from an EMBL/GenBank/DDBJ whole genome shotgun (WGS) entry which is preliminary data.</text>
</comment>
<organism evidence="10 11">
    <name type="scientific">Phytophthora lilii</name>
    <dbReference type="NCBI Taxonomy" id="2077276"/>
    <lineage>
        <taxon>Eukaryota</taxon>
        <taxon>Sar</taxon>
        <taxon>Stramenopiles</taxon>
        <taxon>Oomycota</taxon>
        <taxon>Peronosporomycetes</taxon>
        <taxon>Peronosporales</taxon>
        <taxon>Peronosporaceae</taxon>
        <taxon>Phytophthora</taxon>
    </lineage>
</organism>
<keyword evidence="4 8" id="KW-0812">Transmembrane</keyword>
<accession>A0A9W6WRF5</accession>
<evidence type="ECO:0000256" key="6">
    <source>
        <dbReference type="ARBA" id="ARBA00022989"/>
    </source>
</evidence>
<evidence type="ECO:0000313" key="10">
    <source>
        <dbReference type="EMBL" id="GMF13862.1"/>
    </source>
</evidence>
<dbReference type="Proteomes" id="UP001165083">
    <property type="component" value="Unassembled WGS sequence"/>
</dbReference>
<protein>
    <submittedName>
        <fullName evidence="10">Unnamed protein product</fullName>
    </submittedName>
</protein>
<dbReference type="Pfam" id="PF00153">
    <property type="entry name" value="Mito_carr"/>
    <property type="match status" value="1"/>
</dbReference>
<proteinExistence type="inferred from homology"/>
<dbReference type="OrthoDB" id="193856at2759"/>
<dbReference type="Gene3D" id="1.50.40.10">
    <property type="entry name" value="Mitochondrial carrier domain"/>
    <property type="match status" value="1"/>
</dbReference>
<keyword evidence="6" id="KW-1133">Transmembrane helix</keyword>
<evidence type="ECO:0000256" key="8">
    <source>
        <dbReference type="PROSITE-ProRule" id="PRU00282"/>
    </source>
</evidence>
<dbReference type="InterPro" id="IPR023395">
    <property type="entry name" value="MCP_dom_sf"/>
</dbReference>
<evidence type="ECO:0000256" key="9">
    <source>
        <dbReference type="RuleBase" id="RU000488"/>
    </source>
</evidence>
<feature type="repeat" description="Solcar" evidence="8">
    <location>
        <begin position="1"/>
        <end position="84"/>
    </location>
</feature>
<sequence length="142" mass="15234">MNETLATSASMACYTFAGLPFDVVKLRLQTQGHERVYKGALDALVRIAREEGRGALWKGGAPNLAADLAYTPVSLAASGAFTKVAMLLHLQKSEGDVITVATSVETTVLAMFASTVRPKKFAYFWKMKSYGCCYAVAGHCSS</sequence>
<evidence type="ECO:0000256" key="7">
    <source>
        <dbReference type="ARBA" id="ARBA00023136"/>
    </source>
</evidence>
<dbReference type="SUPFAM" id="SSF103506">
    <property type="entry name" value="Mitochondrial carrier"/>
    <property type="match status" value="1"/>
</dbReference>
<evidence type="ECO:0000256" key="5">
    <source>
        <dbReference type="ARBA" id="ARBA00022737"/>
    </source>
</evidence>
<comment type="similarity">
    <text evidence="2 9">Belongs to the mitochondrial carrier (TC 2.A.29) family.</text>
</comment>
<keyword evidence="3 9" id="KW-0813">Transport</keyword>
<dbReference type="AlphaFoldDB" id="A0A9W6WRF5"/>
<evidence type="ECO:0000313" key="11">
    <source>
        <dbReference type="Proteomes" id="UP001165083"/>
    </source>
</evidence>